<reference evidence="3" key="1">
    <citation type="submission" date="2015-10" db="EMBL/GenBank/DDBJ databases">
        <authorList>
            <person name="Gilbert D.G."/>
        </authorList>
    </citation>
    <scope>NUCLEOTIDE SEQUENCE</scope>
    <source>
        <strain evidence="3">Phyl III-seqv23</strain>
    </source>
</reference>
<dbReference type="EMBL" id="LN899820">
    <property type="protein sequence ID" value="CUV55413.1"/>
    <property type="molecule type" value="Genomic_DNA"/>
</dbReference>
<keyword evidence="6" id="KW-0614">Plasmid</keyword>
<feature type="chain" id="PRO_5014231648" evidence="1">
    <location>
        <begin position="28"/>
        <end position="105"/>
    </location>
</feature>
<dbReference type="PATRIC" id="fig|305.92.peg.121"/>
<evidence type="ECO:0000313" key="7">
    <source>
        <dbReference type="Proteomes" id="UP000262427"/>
    </source>
</evidence>
<dbReference type="EMBL" id="CP085044">
    <property type="protein sequence ID" value="UZF16909.1"/>
    <property type="molecule type" value="Genomic_DNA"/>
</dbReference>
<dbReference type="Proteomes" id="UP000262427">
    <property type="component" value="Chromosome MP"/>
</dbReference>
<reference evidence="7" key="3">
    <citation type="submission" date="2018-01" db="EMBL/GenBank/DDBJ databases">
        <title>Raltonia solanacearum P824 infects blueberry.</title>
        <authorList>
            <person name="Bocsanczy A.M."/>
            <person name="Norman D.J."/>
        </authorList>
    </citation>
    <scope>NUCLEOTIDE SEQUENCE [LARGE SCALE GENOMIC DNA]</scope>
    <source>
        <strain evidence="7">P824</strain>
    </source>
</reference>
<accession>A0A0K1ZG50</accession>
<organism evidence="3">
    <name type="scientific">Ralstonia solanacearum</name>
    <name type="common">Pseudomonas solanacearum</name>
    <dbReference type="NCBI Taxonomy" id="305"/>
    <lineage>
        <taxon>Bacteria</taxon>
        <taxon>Pseudomonadati</taxon>
        <taxon>Pseudomonadota</taxon>
        <taxon>Betaproteobacteria</taxon>
        <taxon>Burkholderiales</taxon>
        <taxon>Burkholderiaceae</taxon>
        <taxon>Ralstonia</taxon>
        <taxon>Ralstonia solanacearum species complex</taxon>
    </lineage>
</organism>
<geneLocation type="plasmid" evidence="6 8">
    <name>p1</name>
</geneLocation>
<dbReference type="AlphaFoldDB" id="A0A0K1ZG50"/>
<dbReference type="EMBL" id="CP025742">
    <property type="protein sequence ID" value="AYA49531.1"/>
    <property type="molecule type" value="Genomic_DNA"/>
</dbReference>
<evidence type="ECO:0000313" key="8">
    <source>
        <dbReference type="Proteomes" id="UP001164049"/>
    </source>
</evidence>
<reference evidence="6" key="4">
    <citation type="submission" date="2021-10" db="EMBL/GenBank/DDBJ databases">
        <title>Complete genome sequences of five Ralstonia solancearum strains isolated from sunflower.</title>
        <authorList>
            <person name="She X."/>
            <person name="He Z."/>
        </authorList>
    </citation>
    <scope>NUCLEOTIDE SEQUENCE</scope>
    <source>
        <strain evidence="6">RS638</strain>
        <plasmid evidence="6">p1</plasmid>
    </source>
</reference>
<evidence type="ECO:0000313" key="2">
    <source>
        <dbReference type="EMBL" id="AYA49531.1"/>
    </source>
</evidence>
<evidence type="ECO:0000256" key="1">
    <source>
        <dbReference type="SAM" id="SignalP"/>
    </source>
</evidence>
<gene>
    <name evidence="6" type="ORF">LH706_23260</name>
    <name evidence="3" type="ORF">PSS4_v1_360010</name>
    <name evidence="2" type="ORF">RSP824_24630</name>
    <name evidence="4" type="ORF">RUN1985_v1_920060</name>
    <name evidence="5" type="ORF">RUN215_v1_490021</name>
</gene>
<evidence type="ECO:0000313" key="4">
    <source>
        <dbReference type="EMBL" id="CUV31543.1"/>
    </source>
</evidence>
<dbReference type="EMBL" id="LN899824">
    <property type="protein sequence ID" value="CUV31543.1"/>
    <property type="molecule type" value="Genomic_DNA"/>
</dbReference>
<evidence type="ECO:0000313" key="5">
    <source>
        <dbReference type="EMBL" id="CUV55413.1"/>
    </source>
</evidence>
<protein>
    <submittedName>
        <fullName evidence="3">Uncharacterized protein</fullName>
    </submittedName>
</protein>
<proteinExistence type="predicted"/>
<feature type="signal peptide" evidence="1">
    <location>
        <begin position="1"/>
        <end position="27"/>
    </location>
</feature>
<reference evidence="2" key="2">
    <citation type="submission" date="2018-01" db="EMBL/GenBank/DDBJ databases">
        <title>Ralstonia pseudosolanacearum P824 infects blueberry.</title>
        <authorList>
            <person name="Bocsanczy A.M."/>
            <person name="Norman D.J."/>
        </authorList>
    </citation>
    <scope>NUCLEOTIDE SEQUENCE</scope>
    <source>
        <strain evidence="2">P824</strain>
    </source>
</reference>
<evidence type="ECO:0000313" key="6">
    <source>
        <dbReference type="EMBL" id="UZF16909.1"/>
    </source>
</evidence>
<keyword evidence="1" id="KW-0732">Signal</keyword>
<dbReference type="EMBL" id="LN899821">
    <property type="protein sequence ID" value="CUV17600.1"/>
    <property type="molecule type" value="Genomic_DNA"/>
</dbReference>
<evidence type="ECO:0000313" key="3">
    <source>
        <dbReference type="EMBL" id="CUV17600.1"/>
    </source>
</evidence>
<sequence length="105" mass="11199">MHSFGSNRGRKSIAVAALVMASAFAHHASARTLGKVDVIGTYTGTALTPANAWSATWGNAWDACRVQYGTTRSVNMTWHQFGNPSPAGSNKRSVAATWECRDTAN</sequence>
<name>A0A0K1ZG50_RALSL</name>